<dbReference type="Pfam" id="PF00147">
    <property type="entry name" value="Fibrinogen_C"/>
    <property type="match status" value="1"/>
</dbReference>
<dbReference type="PANTHER" id="PTHR19143:SF327">
    <property type="entry name" value="FI21813P1-RELATED"/>
    <property type="match status" value="1"/>
</dbReference>
<accession>A0ABM4TQM7</accession>
<feature type="chain" id="PRO_5045704236" evidence="2">
    <location>
        <begin position="27"/>
        <end position="481"/>
    </location>
</feature>
<dbReference type="SMART" id="SM00186">
    <property type="entry name" value="FBG"/>
    <property type="match status" value="1"/>
</dbReference>
<evidence type="ECO:0000256" key="1">
    <source>
        <dbReference type="SAM" id="Coils"/>
    </source>
</evidence>
<organism evidence="4 5">
    <name type="scientific">Drosophila suzukii</name>
    <name type="common">Spotted-wing drosophila fruit fly</name>
    <dbReference type="NCBI Taxonomy" id="28584"/>
    <lineage>
        <taxon>Eukaryota</taxon>
        <taxon>Metazoa</taxon>
        <taxon>Ecdysozoa</taxon>
        <taxon>Arthropoda</taxon>
        <taxon>Hexapoda</taxon>
        <taxon>Insecta</taxon>
        <taxon>Pterygota</taxon>
        <taxon>Neoptera</taxon>
        <taxon>Endopterygota</taxon>
        <taxon>Diptera</taxon>
        <taxon>Brachycera</taxon>
        <taxon>Muscomorpha</taxon>
        <taxon>Ephydroidea</taxon>
        <taxon>Drosophilidae</taxon>
        <taxon>Drosophila</taxon>
        <taxon>Sophophora</taxon>
    </lineage>
</organism>
<feature type="coiled-coil region" evidence="1">
    <location>
        <begin position="161"/>
        <end position="268"/>
    </location>
</feature>
<dbReference type="InterPro" id="IPR002181">
    <property type="entry name" value="Fibrinogen_a/b/g_C_dom"/>
</dbReference>
<evidence type="ECO:0000313" key="5">
    <source>
        <dbReference type="RefSeq" id="XP_070852278.1"/>
    </source>
</evidence>
<name>A0ABM4TQM7_DROSZ</name>
<dbReference type="PANTHER" id="PTHR19143">
    <property type="entry name" value="FIBRINOGEN/TENASCIN/ANGIOPOEITIN"/>
    <property type="match status" value="1"/>
</dbReference>
<dbReference type="InterPro" id="IPR036056">
    <property type="entry name" value="Fibrinogen-like_C"/>
</dbReference>
<sequence length="481" mass="56489">MSPRIFGIFLIISVLDQLYLVDGTNGMEESPSSDLNMESKCSAYYYLESTIKELKRKLDFYEHQLQIKDEHNKENVKQMETIYKLQSQLAINSKEKEMSATINDLKNRLVSAEQQLKFKDDLIKEKVKEIHDCDLIKTKDKQILELDEKVNFMTVTISNLRNQLTKSRDDVKVQIKDINDRTEEVKRRDDIIKLKEKEISDKSEQIKNMEGKISVKHNQLEILIAQILTKNNEIDRLNNQTKHDLEKITEMADKITVKDNQLENLSEKIKHDLETITEIPDELFMCRGVEDCPIGRPNGIYKINKPGIPIFEAPCNSTGWMTILRRQDESVDFNRNWANYTNGFGYLNREFFIGLEKLHQMTKDKPHELFIRLRFFNRGSAHAHYDYFQIGSEQTFYKLKSLGTFSGTARDSLRYHEGMKFSTFDSDNDNYIFNCAEKLRGAWWYDDCSDCCLTGSRREGHFHWNRIDCEFAEMLIKPRSV</sequence>
<keyword evidence="1" id="KW-0175">Coiled coil</keyword>
<dbReference type="InterPro" id="IPR050373">
    <property type="entry name" value="Fibrinogen_C-term_domain"/>
</dbReference>
<dbReference type="RefSeq" id="XP_070852278.1">
    <property type="nucleotide sequence ID" value="XM_070996177.1"/>
</dbReference>
<keyword evidence="2" id="KW-0732">Signal</keyword>
<reference evidence="5" key="1">
    <citation type="submission" date="2025-08" db="UniProtKB">
        <authorList>
            <consortium name="RefSeq"/>
        </authorList>
    </citation>
    <scope>IDENTIFICATION</scope>
</reference>
<dbReference type="Proteomes" id="UP001652628">
    <property type="component" value="Chromosome 3"/>
</dbReference>
<evidence type="ECO:0000259" key="3">
    <source>
        <dbReference type="PROSITE" id="PS51406"/>
    </source>
</evidence>
<dbReference type="SUPFAM" id="SSF56496">
    <property type="entry name" value="Fibrinogen C-terminal domain-like"/>
    <property type="match status" value="1"/>
</dbReference>
<feature type="domain" description="Fibrinogen C-terminal" evidence="3">
    <location>
        <begin position="283"/>
        <end position="448"/>
    </location>
</feature>
<keyword evidence="4" id="KW-1185">Reference proteome</keyword>
<dbReference type="InterPro" id="IPR014716">
    <property type="entry name" value="Fibrinogen_a/b/g_C_1"/>
</dbReference>
<feature type="signal peptide" evidence="2">
    <location>
        <begin position="1"/>
        <end position="26"/>
    </location>
</feature>
<evidence type="ECO:0000256" key="2">
    <source>
        <dbReference type="SAM" id="SignalP"/>
    </source>
</evidence>
<dbReference type="PROSITE" id="PS51406">
    <property type="entry name" value="FIBRINOGEN_C_2"/>
    <property type="match status" value="1"/>
</dbReference>
<gene>
    <name evidence="5" type="primary">LOC118878115</name>
</gene>
<protein>
    <submittedName>
        <fullName evidence="5">Angiopoietin-related protein 1-like</fullName>
    </submittedName>
</protein>
<dbReference type="GeneID" id="118878115"/>
<dbReference type="CDD" id="cd00087">
    <property type="entry name" value="FReD"/>
    <property type="match status" value="1"/>
</dbReference>
<dbReference type="Gene3D" id="3.90.215.10">
    <property type="entry name" value="Gamma Fibrinogen, chain A, domain 1"/>
    <property type="match status" value="1"/>
</dbReference>
<proteinExistence type="predicted"/>
<feature type="coiled-coil region" evidence="1">
    <location>
        <begin position="95"/>
        <end position="122"/>
    </location>
</feature>
<evidence type="ECO:0000313" key="4">
    <source>
        <dbReference type="Proteomes" id="UP001652628"/>
    </source>
</evidence>